<evidence type="ECO:0000256" key="1">
    <source>
        <dbReference type="ARBA" id="ARBA00009005"/>
    </source>
</evidence>
<name>A0ABP0QPY8_9DINO</name>
<gene>
    <name evidence="3" type="ORF">SCF082_LOCUS42015</name>
</gene>
<dbReference type="Gene3D" id="3.40.50.12660">
    <property type="match status" value="1"/>
</dbReference>
<dbReference type="InterPro" id="IPR035892">
    <property type="entry name" value="C2_domain_sf"/>
</dbReference>
<dbReference type="InterPro" id="IPR011600">
    <property type="entry name" value="Pept_C14_caspase"/>
</dbReference>
<dbReference type="SUPFAM" id="SSF49562">
    <property type="entry name" value="C2 domain (Calcium/lipid-binding domain, CaLB)"/>
    <property type="match status" value="1"/>
</dbReference>
<dbReference type="PROSITE" id="PS50004">
    <property type="entry name" value="C2"/>
    <property type="match status" value="1"/>
</dbReference>
<sequence>MPLVLEVLCGRHFFVQNPNCFCKFTYGGQEYSTDADQGATNPKWQKNKFQVEYTGGTLEIDFEVMNRLSRQESIKIASVTIQWHHFLPGLRKVEDYIMATREEGVKETAAIRVAATLIPEGITGEPAREKPNCKGLFIGCSYPKTSMALGHCAEDAYKIKEYLCEKWGFINDSEHVRVLMDLGDTSESTMPTKSNIRDSISWLVHEAVPGDSLLFFFSGHGTQVPNFQDDEKDGKNEAIVPVDVDESGPLIDDELHELLVKPLAAGVRLTCLLDCCHAGTGLDLAYRWSPYMEKGTKEEWEGKWQVDKGGFYADADVICISGCDDNQVSVGNDALAMGPASPMQAGFPVGMFLASFCVALEVHETQCKMNWMEMMDIVMQVLKDFHFKQEPQLSSSQRFDLHREFSFHDSIPNSNERTGAVGREAAEAEGGSLYRARNLLATEDFAATNACQMMQALGVVRPEDLEDLKKHGQWPPPQVSLEELQEIKLTKRMARWAEPGMMVVPKRP</sequence>
<dbReference type="CDD" id="cd00030">
    <property type="entry name" value="C2"/>
    <property type="match status" value="1"/>
</dbReference>
<organism evidence="3 4">
    <name type="scientific">Durusdinium trenchii</name>
    <dbReference type="NCBI Taxonomy" id="1381693"/>
    <lineage>
        <taxon>Eukaryota</taxon>
        <taxon>Sar</taxon>
        <taxon>Alveolata</taxon>
        <taxon>Dinophyceae</taxon>
        <taxon>Suessiales</taxon>
        <taxon>Symbiodiniaceae</taxon>
        <taxon>Durusdinium</taxon>
    </lineage>
</organism>
<dbReference type="EMBL" id="CAXAMM010039795">
    <property type="protein sequence ID" value="CAK9089002.1"/>
    <property type="molecule type" value="Genomic_DNA"/>
</dbReference>
<dbReference type="Pfam" id="PF00656">
    <property type="entry name" value="Peptidase_C14"/>
    <property type="match status" value="1"/>
</dbReference>
<evidence type="ECO:0000313" key="3">
    <source>
        <dbReference type="EMBL" id="CAK9089002.1"/>
    </source>
</evidence>
<dbReference type="PANTHER" id="PTHR48104:SF30">
    <property type="entry name" value="METACASPASE-1"/>
    <property type="match status" value="1"/>
</dbReference>
<dbReference type="InterPro" id="IPR000008">
    <property type="entry name" value="C2_dom"/>
</dbReference>
<evidence type="ECO:0000313" key="4">
    <source>
        <dbReference type="Proteomes" id="UP001642464"/>
    </source>
</evidence>
<reference evidence="3 4" key="1">
    <citation type="submission" date="2024-02" db="EMBL/GenBank/DDBJ databases">
        <authorList>
            <person name="Chen Y."/>
            <person name="Shah S."/>
            <person name="Dougan E. K."/>
            <person name="Thang M."/>
            <person name="Chan C."/>
        </authorList>
    </citation>
    <scope>NUCLEOTIDE SEQUENCE [LARGE SCALE GENOMIC DNA]</scope>
</reference>
<keyword evidence="4" id="KW-1185">Reference proteome</keyword>
<feature type="domain" description="C2" evidence="2">
    <location>
        <begin position="1"/>
        <end position="97"/>
    </location>
</feature>
<proteinExistence type="inferred from homology"/>
<accession>A0ABP0QPY8</accession>
<evidence type="ECO:0000259" key="2">
    <source>
        <dbReference type="PROSITE" id="PS50004"/>
    </source>
</evidence>
<protein>
    <submittedName>
        <fullName evidence="3">Metacaspase-1 (PfMCA1) [Cleaved into: Large subunit p20</fullName>
    </submittedName>
</protein>
<comment type="caution">
    <text evidence="3">The sequence shown here is derived from an EMBL/GenBank/DDBJ whole genome shotgun (WGS) entry which is preliminary data.</text>
</comment>
<dbReference type="Proteomes" id="UP001642464">
    <property type="component" value="Unassembled WGS sequence"/>
</dbReference>
<dbReference type="InterPro" id="IPR050452">
    <property type="entry name" value="Metacaspase"/>
</dbReference>
<dbReference type="PANTHER" id="PTHR48104">
    <property type="entry name" value="METACASPASE-4"/>
    <property type="match status" value="1"/>
</dbReference>
<comment type="similarity">
    <text evidence="1">Belongs to the peptidase C14B family.</text>
</comment>